<name>A0A9Q1HEB5_HOLLE</name>
<keyword evidence="3 5" id="KW-0863">Zinc-finger</keyword>
<reference evidence="8" key="1">
    <citation type="submission" date="2021-10" db="EMBL/GenBank/DDBJ databases">
        <title>Tropical sea cucumber genome reveals ecological adaptation and Cuvierian tubules defense mechanism.</title>
        <authorList>
            <person name="Chen T."/>
        </authorList>
    </citation>
    <scope>NUCLEOTIDE SEQUENCE</scope>
    <source>
        <strain evidence="8">Nanhai2018</strain>
        <tissue evidence="8">Muscle</tissue>
    </source>
</reference>
<dbReference type="PANTHER" id="PTHR24379:SF121">
    <property type="entry name" value="C2H2-TYPE DOMAIN-CONTAINING PROTEIN"/>
    <property type="match status" value="1"/>
</dbReference>
<dbReference type="InterPro" id="IPR036236">
    <property type="entry name" value="Znf_C2H2_sf"/>
</dbReference>
<gene>
    <name evidence="8" type="ORF">HOLleu_12979</name>
</gene>
<evidence type="ECO:0000313" key="8">
    <source>
        <dbReference type="EMBL" id="KAJ8042016.1"/>
    </source>
</evidence>
<dbReference type="OrthoDB" id="10066771at2759"/>
<proteinExistence type="predicted"/>
<keyword evidence="1" id="KW-0479">Metal-binding</keyword>
<organism evidence="8 9">
    <name type="scientific">Holothuria leucospilota</name>
    <name type="common">Black long sea cucumber</name>
    <name type="synonym">Mertensiothuria leucospilota</name>
    <dbReference type="NCBI Taxonomy" id="206669"/>
    <lineage>
        <taxon>Eukaryota</taxon>
        <taxon>Metazoa</taxon>
        <taxon>Echinodermata</taxon>
        <taxon>Eleutherozoa</taxon>
        <taxon>Echinozoa</taxon>
        <taxon>Holothuroidea</taxon>
        <taxon>Aspidochirotacea</taxon>
        <taxon>Aspidochirotida</taxon>
        <taxon>Holothuriidae</taxon>
        <taxon>Holothuria</taxon>
    </lineage>
</organism>
<evidence type="ECO:0000256" key="4">
    <source>
        <dbReference type="ARBA" id="ARBA00022833"/>
    </source>
</evidence>
<dbReference type="AlphaFoldDB" id="A0A9Q1HEB5"/>
<protein>
    <recommendedName>
        <fullName evidence="7">C2H2-type domain-containing protein</fullName>
    </recommendedName>
</protein>
<feature type="domain" description="C2H2-type" evidence="7">
    <location>
        <begin position="902"/>
        <end position="929"/>
    </location>
</feature>
<dbReference type="PANTHER" id="PTHR24379">
    <property type="entry name" value="KRAB AND ZINC FINGER DOMAIN-CONTAINING"/>
    <property type="match status" value="1"/>
</dbReference>
<comment type="caution">
    <text evidence="8">The sequence shown here is derived from an EMBL/GenBank/DDBJ whole genome shotgun (WGS) entry which is preliminary data.</text>
</comment>
<dbReference type="PROSITE" id="PS50157">
    <property type="entry name" value="ZINC_FINGER_C2H2_2"/>
    <property type="match status" value="5"/>
</dbReference>
<feature type="region of interest" description="Disordered" evidence="6">
    <location>
        <begin position="61"/>
        <end position="118"/>
    </location>
</feature>
<dbReference type="SMART" id="SM00355">
    <property type="entry name" value="ZnF_C2H2"/>
    <property type="match status" value="13"/>
</dbReference>
<feature type="compositionally biased region" description="Basic residues" evidence="6">
    <location>
        <begin position="1"/>
        <end position="10"/>
    </location>
</feature>
<keyword evidence="4" id="KW-0862">Zinc</keyword>
<evidence type="ECO:0000256" key="2">
    <source>
        <dbReference type="ARBA" id="ARBA00022737"/>
    </source>
</evidence>
<dbReference type="Proteomes" id="UP001152320">
    <property type="component" value="Chromosome 5"/>
</dbReference>
<keyword evidence="9" id="KW-1185">Reference proteome</keyword>
<evidence type="ECO:0000313" key="9">
    <source>
        <dbReference type="Proteomes" id="UP001152320"/>
    </source>
</evidence>
<feature type="region of interest" description="Disordered" evidence="6">
    <location>
        <begin position="415"/>
        <end position="453"/>
    </location>
</feature>
<dbReference type="InterPro" id="IPR013087">
    <property type="entry name" value="Znf_C2H2_type"/>
</dbReference>
<feature type="domain" description="C2H2-type" evidence="7">
    <location>
        <begin position="1080"/>
        <end position="1105"/>
    </location>
</feature>
<dbReference type="Gene3D" id="3.30.160.60">
    <property type="entry name" value="Classic Zinc Finger"/>
    <property type="match status" value="5"/>
</dbReference>
<feature type="compositionally biased region" description="Basic and acidic residues" evidence="6">
    <location>
        <begin position="11"/>
        <end position="32"/>
    </location>
</feature>
<feature type="compositionally biased region" description="Basic residues" evidence="6">
    <location>
        <begin position="161"/>
        <end position="172"/>
    </location>
</feature>
<feature type="compositionally biased region" description="Polar residues" evidence="6">
    <location>
        <begin position="134"/>
        <end position="144"/>
    </location>
</feature>
<feature type="region of interest" description="Disordered" evidence="6">
    <location>
        <begin position="514"/>
        <end position="555"/>
    </location>
</feature>
<dbReference type="EMBL" id="JAIZAY010000005">
    <property type="protein sequence ID" value="KAJ8042016.1"/>
    <property type="molecule type" value="Genomic_DNA"/>
</dbReference>
<feature type="region of interest" description="Disordered" evidence="6">
    <location>
        <begin position="1"/>
        <end position="48"/>
    </location>
</feature>
<evidence type="ECO:0000256" key="6">
    <source>
        <dbReference type="SAM" id="MobiDB-lite"/>
    </source>
</evidence>
<feature type="domain" description="C2H2-type" evidence="7">
    <location>
        <begin position="778"/>
        <end position="805"/>
    </location>
</feature>
<feature type="compositionally biased region" description="Basic and acidic residues" evidence="6">
    <location>
        <begin position="86"/>
        <end position="100"/>
    </location>
</feature>
<dbReference type="SUPFAM" id="SSF57667">
    <property type="entry name" value="beta-beta-alpha zinc fingers"/>
    <property type="match status" value="5"/>
</dbReference>
<feature type="region of interest" description="Disordered" evidence="6">
    <location>
        <begin position="134"/>
        <end position="172"/>
    </location>
</feature>
<sequence>MGKSRGPRLRIRTEKLCSRPEPSDADEGKEQEEMSSSTQGRKENSQKKIVVEKIIPLELSSLEPEHVTPDVSILDKDEEDEPGSLHIDEKMCCSNPKEKAAGASESATPSNEKPNNEDVLSVVIQKLTELVESSESICPHTETSNNEEHLSGRNIPPKTGGSKKKSRSKRYNKSQLYKCPNCPCLFAVRKRDLKKSKEILCDCCEKVKQAEAAEDGKEGERETSTPLQVVPLESWKVVCDVCSHWLSDYPSLLIHLASHDNVQIFKCKLCDFVTTKKPKIESHQATHCLREINYNKFVCSLCKFSVNDLSKMEEHLKQHDQGKLLVLKCSVCGFTCRSEVVLLYHMVSHMVEPTSMKGSQKVGGTPHGDSENGMVFKCSVCGYTCFKLSTLKSHSWKHAGEQSCSYPVEESDGEACSGKRGSKIEADSEAVGGSTEAGKKNPEVTAEARSQENKDLSRLAIGCCSSKGQSCCSEEGSKECHCKSISVPPSQQPVLEVILNEIVNKVPAASLDKHSVQETAEADQGDCSRKENSQGSFSETNLDDSGEGQTSESGGKVQVQAVKNILAECSSLIKDFCEKVKTTPNNLNPEEDISREETDERLNLSSSTVQCNSFLQQKQEDINIDTEVTEANKTFEIHNSVGANEDSIIVVVENMDVDSFLENTASVVEVTTSDEPHPMTMETTFAGPAKRQLATELDGVPKCKKVALSDNSHTQNCLLDAGKEQEEQSISCKTKTSGEEPTKVPCNPIICPFCDEQPASFALLKRHLLDHCRQEENFKCETCKLIFASERQFFSHQKLQECKAPTTDSIVEEEESDKLNVEIENELVDEKAKEAPVKGTVACTNKTCSHCSRKFRTKAALYLHEQDCSSKKKSFPCIECDFVGSTAEEVKEHISASHKKPFKCALCDYTSATPSGIKNHMKFHAVDKPYKCHLCDFSGAYPQSLRSHLKVHATGNTNTQVPYEQYKCKLCGYISCHLPSMKSHMWRHARDPGFKYDMMDDIIKDATLIGVPEKASAGQQRLIYVSTPIQTVVSPAQNQIILATEKSEPVENISLKENNPVLKECKPPDVTTRAPSVLIFKCTQCGFQSDSQGKLIEHLKGHLTQ</sequence>
<evidence type="ECO:0000256" key="5">
    <source>
        <dbReference type="PROSITE-ProRule" id="PRU00042"/>
    </source>
</evidence>
<dbReference type="GO" id="GO:0008270">
    <property type="term" value="F:zinc ion binding"/>
    <property type="evidence" value="ECO:0007669"/>
    <property type="project" value="UniProtKB-KW"/>
</dbReference>
<keyword evidence="2" id="KW-0677">Repeat</keyword>
<feature type="domain" description="C2H2-type" evidence="7">
    <location>
        <begin position="930"/>
        <end position="957"/>
    </location>
</feature>
<evidence type="ECO:0000256" key="1">
    <source>
        <dbReference type="ARBA" id="ARBA00022723"/>
    </source>
</evidence>
<feature type="domain" description="C2H2-type" evidence="7">
    <location>
        <begin position="376"/>
        <end position="403"/>
    </location>
</feature>
<accession>A0A9Q1HEB5</accession>
<evidence type="ECO:0000259" key="7">
    <source>
        <dbReference type="PROSITE" id="PS50157"/>
    </source>
</evidence>
<evidence type="ECO:0000256" key="3">
    <source>
        <dbReference type="ARBA" id="ARBA00022771"/>
    </source>
</evidence>
<dbReference type="PROSITE" id="PS00028">
    <property type="entry name" value="ZINC_FINGER_C2H2_1"/>
    <property type="match status" value="3"/>
</dbReference>